<name>A0A7R9ZQR4_9STRA</name>
<feature type="region of interest" description="Disordered" evidence="1">
    <location>
        <begin position="136"/>
        <end position="158"/>
    </location>
</feature>
<evidence type="ECO:0000256" key="1">
    <source>
        <dbReference type="SAM" id="MobiDB-lite"/>
    </source>
</evidence>
<protein>
    <submittedName>
        <fullName evidence="3">Uncharacterized protein</fullName>
    </submittedName>
</protein>
<gene>
    <name evidence="3" type="ORF">CAUS1442_LOCUS12830</name>
</gene>
<proteinExistence type="predicted"/>
<feature type="compositionally biased region" description="Basic and acidic residues" evidence="1">
    <location>
        <begin position="138"/>
        <end position="149"/>
    </location>
</feature>
<feature type="transmembrane region" description="Helical" evidence="2">
    <location>
        <begin position="203"/>
        <end position="225"/>
    </location>
</feature>
<accession>A0A7R9ZQR4</accession>
<reference evidence="3" key="1">
    <citation type="submission" date="2021-01" db="EMBL/GenBank/DDBJ databases">
        <authorList>
            <person name="Corre E."/>
            <person name="Pelletier E."/>
            <person name="Niang G."/>
            <person name="Scheremetjew M."/>
            <person name="Finn R."/>
            <person name="Kale V."/>
            <person name="Holt S."/>
            <person name="Cochrane G."/>
            <person name="Meng A."/>
            <person name="Brown T."/>
            <person name="Cohen L."/>
        </authorList>
    </citation>
    <scope>NUCLEOTIDE SEQUENCE</scope>
    <source>
        <strain evidence="3">CCMP3328</strain>
    </source>
</reference>
<dbReference type="EMBL" id="HBEF01020745">
    <property type="protein sequence ID" value="CAD8340695.1"/>
    <property type="molecule type" value="Transcribed_RNA"/>
</dbReference>
<keyword evidence="2" id="KW-1133">Transmembrane helix</keyword>
<keyword evidence="2" id="KW-0472">Membrane</keyword>
<organism evidence="3">
    <name type="scientific">Craspedostauros australis</name>
    <dbReference type="NCBI Taxonomy" id="1486917"/>
    <lineage>
        <taxon>Eukaryota</taxon>
        <taxon>Sar</taxon>
        <taxon>Stramenopiles</taxon>
        <taxon>Ochrophyta</taxon>
        <taxon>Bacillariophyta</taxon>
        <taxon>Bacillariophyceae</taxon>
        <taxon>Bacillariophycidae</taxon>
        <taxon>Naviculales</taxon>
        <taxon>Naviculaceae</taxon>
        <taxon>Craspedostauros</taxon>
    </lineage>
</organism>
<dbReference type="AlphaFoldDB" id="A0A7R9ZQR4"/>
<feature type="transmembrane region" description="Helical" evidence="2">
    <location>
        <begin position="177"/>
        <end position="197"/>
    </location>
</feature>
<sequence>MEWDEDMKKPTEASKRAMWAYKQHLRRRKYAKQFQKLCSMAVSSGDPSRARQALEALAKLDSADDADMNRRSFRDHLNAIRDGADEFGDDDDDSIHGGGECLCSSFENPFFSVAAAQANLALLSLDHSDGLFLEMNGDDQRNKTKHDAGKQPSVSSPASLQYSMAHRELQQRIHKRHCTFGMMMMVIDIWCLGLILADGGDESVGIFFVFLVLLPLATLLGIRAMKRHDNDAKMLVKDLYILAASSRSPFTDVPSA</sequence>
<evidence type="ECO:0000313" key="3">
    <source>
        <dbReference type="EMBL" id="CAD8340695.1"/>
    </source>
</evidence>
<evidence type="ECO:0000256" key="2">
    <source>
        <dbReference type="SAM" id="Phobius"/>
    </source>
</evidence>
<keyword evidence="2" id="KW-0812">Transmembrane</keyword>